<name>A0A9P6KHU1_9FUNG</name>
<evidence type="ECO:0000256" key="1">
    <source>
        <dbReference type="SAM" id="MobiDB-lite"/>
    </source>
</evidence>
<protein>
    <submittedName>
        <fullName evidence="2">Uncharacterized protein</fullName>
    </submittedName>
</protein>
<evidence type="ECO:0000313" key="3">
    <source>
        <dbReference type="Proteomes" id="UP000780801"/>
    </source>
</evidence>
<accession>A0A9P6KHU1</accession>
<comment type="caution">
    <text evidence="2">The sequence shown here is derived from an EMBL/GenBank/DDBJ whole genome shotgun (WGS) entry which is preliminary data.</text>
</comment>
<reference evidence="2" key="1">
    <citation type="journal article" date="2020" name="Fungal Divers.">
        <title>Resolving the Mortierellaceae phylogeny through synthesis of multi-gene phylogenetics and phylogenomics.</title>
        <authorList>
            <person name="Vandepol N."/>
            <person name="Liber J."/>
            <person name="Desiro A."/>
            <person name="Na H."/>
            <person name="Kennedy M."/>
            <person name="Barry K."/>
            <person name="Grigoriev I.V."/>
            <person name="Miller A.N."/>
            <person name="O'Donnell K."/>
            <person name="Stajich J.E."/>
            <person name="Bonito G."/>
        </authorList>
    </citation>
    <scope>NUCLEOTIDE SEQUENCE</scope>
    <source>
        <strain evidence="2">KOD1015</strain>
    </source>
</reference>
<dbReference type="AlphaFoldDB" id="A0A9P6KHU1"/>
<feature type="compositionally biased region" description="Polar residues" evidence="1">
    <location>
        <begin position="29"/>
        <end position="50"/>
    </location>
</feature>
<gene>
    <name evidence="2" type="ORF">BGW38_001907</name>
</gene>
<proteinExistence type="predicted"/>
<dbReference type="Proteomes" id="UP000780801">
    <property type="component" value="Unassembled WGS sequence"/>
</dbReference>
<organism evidence="2 3">
    <name type="scientific">Lunasporangiospora selenospora</name>
    <dbReference type="NCBI Taxonomy" id="979761"/>
    <lineage>
        <taxon>Eukaryota</taxon>
        <taxon>Fungi</taxon>
        <taxon>Fungi incertae sedis</taxon>
        <taxon>Mucoromycota</taxon>
        <taxon>Mortierellomycotina</taxon>
        <taxon>Mortierellomycetes</taxon>
        <taxon>Mortierellales</taxon>
        <taxon>Mortierellaceae</taxon>
        <taxon>Lunasporangiospora</taxon>
    </lineage>
</organism>
<evidence type="ECO:0000313" key="2">
    <source>
        <dbReference type="EMBL" id="KAF9585536.1"/>
    </source>
</evidence>
<feature type="region of interest" description="Disordered" evidence="1">
    <location>
        <begin position="26"/>
        <end position="82"/>
    </location>
</feature>
<dbReference type="EMBL" id="JAABOA010000163">
    <property type="protein sequence ID" value="KAF9585536.1"/>
    <property type="molecule type" value="Genomic_DNA"/>
</dbReference>
<feature type="non-terminal residue" evidence="2">
    <location>
        <position position="82"/>
    </location>
</feature>
<sequence>MASYPTTLMSDRKGLARHQLSLPIARLAITTQRSQSTPRPPSMGSSTVHDSPSPPSTATVASPPGPTLGSSPIPGSKTAAIQ</sequence>
<keyword evidence="3" id="KW-1185">Reference proteome</keyword>